<name>A0A183IWY8_9BILA</name>
<reference evidence="6" key="1">
    <citation type="submission" date="2016-06" db="UniProtKB">
        <authorList>
            <consortium name="WormBaseParasite"/>
        </authorList>
    </citation>
    <scope>IDENTIFICATION</scope>
</reference>
<dbReference type="OrthoDB" id="288987at2759"/>
<dbReference type="Gene3D" id="3.90.70.130">
    <property type="match status" value="1"/>
</dbReference>
<dbReference type="Gene3D" id="3.30.160.60">
    <property type="entry name" value="Classic Zinc Finger"/>
    <property type="match status" value="1"/>
</dbReference>
<organism evidence="6">
    <name type="scientific">Soboliphyme baturini</name>
    <dbReference type="NCBI Taxonomy" id="241478"/>
    <lineage>
        <taxon>Eukaryota</taxon>
        <taxon>Metazoa</taxon>
        <taxon>Ecdysozoa</taxon>
        <taxon>Nematoda</taxon>
        <taxon>Enoplea</taxon>
        <taxon>Dorylaimia</taxon>
        <taxon>Dioctophymatida</taxon>
        <taxon>Dioctophymatoidea</taxon>
        <taxon>Soboliphymatidae</taxon>
        <taxon>Soboliphyme</taxon>
    </lineage>
</organism>
<feature type="domain" description="C2H2-type" evidence="3">
    <location>
        <begin position="62"/>
        <end position="84"/>
    </location>
</feature>
<dbReference type="WBParaSite" id="SBAD_0000843601-mRNA-1">
    <property type="protein sequence ID" value="SBAD_0000843601-mRNA-1"/>
    <property type="gene ID" value="SBAD_0000843601"/>
</dbReference>
<dbReference type="InterPro" id="IPR013087">
    <property type="entry name" value="Znf_C2H2_type"/>
</dbReference>
<keyword evidence="5" id="KW-1185">Reference proteome</keyword>
<dbReference type="Proteomes" id="UP000270296">
    <property type="component" value="Unassembled WGS sequence"/>
</dbReference>
<reference evidence="4 5" key="2">
    <citation type="submission" date="2018-11" db="EMBL/GenBank/DDBJ databases">
        <authorList>
            <consortium name="Pathogen Informatics"/>
        </authorList>
    </citation>
    <scope>NUCLEOTIDE SEQUENCE [LARGE SCALE GENOMIC DNA]</scope>
</reference>
<evidence type="ECO:0000256" key="1">
    <source>
        <dbReference type="ARBA" id="ARBA00022801"/>
    </source>
</evidence>
<keyword evidence="2" id="KW-0472">Membrane</keyword>
<keyword evidence="1" id="KW-0378">Hydrolase</keyword>
<keyword evidence="2" id="KW-0812">Transmembrane</keyword>
<feature type="domain" description="C2H2-type" evidence="3">
    <location>
        <begin position="26"/>
        <end position="49"/>
    </location>
</feature>
<evidence type="ECO:0000313" key="6">
    <source>
        <dbReference type="WBParaSite" id="SBAD_0000843601-mRNA-1"/>
    </source>
</evidence>
<evidence type="ECO:0000313" key="4">
    <source>
        <dbReference type="EMBL" id="VDP15470.1"/>
    </source>
</evidence>
<dbReference type="GO" id="GO:0016787">
    <property type="term" value="F:hydrolase activity"/>
    <property type="evidence" value="ECO:0007669"/>
    <property type="project" value="UniProtKB-KW"/>
</dbReference>
<feature type="transmembrane region" description="Helical" evidence="2">
    <location>
        <begin position="242"/>
        <end position="262"/>
    </location>
</feature>
<proteinExistence type="predicted"/>
<sequence>MEVDGLRKEIKSSCPEERENIDGDAYPCPMCEFVSNSSDGIVLHCSECHPESDMVHDDELSGRCPVCQCRIESTSSLNDHVTLHFEYQNIPESSDEILALQLYHQELDNAEADSLAKLKERYGLEDTGGYLDQGVLSLNRRYCRNEITFEELHDGKVNLMINDRLGFEDDRYPLKGIIERIRCVSLKTSDVSETLLCPVVDFFYSNDADRGFGCTYRNIQMMISALMCSQPYCKVLYGSRSYHISVLVLFIVSFMDIIISYLKFLHKQNFTVVFDVFEAFNLFFYAAPFTLS</sequence>
<keyword evidence="2" id="KW-1133">Transmembrane helix</keyword>
<evidence type="ECO:0000256" key="2">
    <source>
        <dbReference type="SAM" id="Phobius"/>
    </source>
</evidence>
<dbReference type="SMART" id="SM00355">
    <property type="entry name" value="ZnF_C2H2"/>
    <property type="match status" value="2"/>
</dbReference>
<dbReference type="Pfam" id="PF07910">
    <property type="entry name" value="Peptidase_C78"/>
    <property type="match status" value="1"/>
</dbReference>
<evidence type="ECO:0000259" key="3">
    <source>
        <dbReference type="SMART" id="SM00355"/>
    </source>
</evidence>
<gene>
    <name evidence="4" type="ORF">SBAD_LOCUS8138</name>
</gene>
<evidence type="ECO:0000313" key="5">
    <source>
        <dbReference type="Proteomes" id="UP000270296"/>
    </source>
</evidence>
<dbReference type="EMBL" id="UZAM01011290">
    <property type="protein sequence ID" value="VDP15470.1"/>
    <property type="molecule type" value="Genomic_DNA"/>
</dbReference>
<protein>
    <submittedName>
        <fullName evidence="6">Zinc finger-containing ubiquitin peptidase 1</fullName>
    </submittedName>
</protein>
<dbReference type="InterPro" id="IPR012462">
    <property type="entry name" value="UFSP1/2_DUB_cat"/>
</dbReference>
<accession>A0A183IWY8</accession>
<feature type="transmembrane region" description="Helical" evidence="2">
    <location>
        <begin position="269"/>
        <end position="287"/>
    </location>
</feature>
<dbReference type="AlphaFoldDB" id="A0A183IWY8"/>